<dbReference type="Proteomes" id="UP000620559">
    <property type="component" value="Unassembled WGS sequence"/>
</dbReference>
<dbReference type="AlphaFoldDB" id="A0A8J7F057"/>
<protein>
    <submittedName>
        <fullName evidence="1">Uncharacterized protein</fullName>
    </submittedName>
</protein>
<keyword evidence="2" id="KW-1185">Reference proteome</keyword>
<sequence length="61" mass="7074">METVASRKENLSLKYQLVSWFEYANYLLGDLLMWLAIEGMYAPKQQHQSLHSPPCTMANLL</sequence>
<organism evidence="1 2">
    <name type="scientific">Plectonema cf. radiosum LEGE 06105</name>
    <dbReference type="NCBI Taxonomy" id="945769"/>
    <lineage>
        <taxon>Bacteria</taxon>
        <taxon>Bacillati</taxon>
        <taxon>Cyanobacteriota</taxon>
        <taxon>Cyanophyceae</taxon>
        <taxon>Oscillatoriophycideae</taxon>
        <taxon>Oscillatoriales</taxon>
        <taxon>Microcoleaceae</taxon>
        <taxon>Plectonema</taxon>
    </lineage>
</organism>
<gene>
    <name evidence="1" type="ORF">IQ247_04735</name>
</gene>
<accession>A0A8J7F057</accession>
<evidence type="ECO:0000313" key="2">
    <source>
        <dbReference type="Proteomes" id="UP000620559"/>
    </source>
</evidence>
<evidence type="ECO:0000313" key="1">
    <source>
        <dbReference type="EMBL" id="MBE9212025.1"/>
    </source>
</evidence>
<proteinExistence type="predicted"/>
<reference evidence="1" key="1">
    <citation type="submission" date="2020-10" db="EMBL/GenBank/DDBJ databases">
        <authorList>
            <person name="Castelo-Branco R."/>
            <person name="Eusebio N."/>
            <person name="Adriana R."/>
            <person name="Vieira A."/>
            <person name="Brugerolle De Fraissinette N."/>
            <person name="Rezende De Castro R."/>
            <person name="Schneider M.P."/>
            <person name="Vasconcelos V."/>
            <person name="Leao P.N."/>
        </authorList>
    </citation>
    <scope>NUCLEOTIDE SEQUENCE</scope>
    <source>
        <strain evidence="1">LEGE 06105</strain>
    </source>
</reference>
<dbReference type="EMBL" id="JADEWL010000009">
    <property type="protein sequence ID" value="MBE9212025.1"/>
    <property type="molecule type" value="Genomic_DNA"/>
</dbReference>
<name>A0A8J7F057_9CYAN</name>
<comment type="caution">
    <text evidence="1">The sequence shown here is derived from an EMBL/GenBank/DDBJ whole genome shotgun (WGS) entry which is preliminary data.</text>
</comment>